<reference evidence="1" key="1">
    <citation type="submission" date="2018-02" db="EMBL/GenBank/DDBJ databases">
        <title>Rhizophora mucronata_Transcriptome.</title>
        <authorList>
            <person name="Meera S.P."/>
            <person name="Sreeshan A."/>
            <person name="Augustine A."/>
        </authorList>
    </citation>
    <scope>NUCLEOTIDE SEQUENCE</scope>
    <source>
        <tissue evidence="1">Leaf</tissue>
    </source>
</reference>
<dbReference type="AlphaFoldDB" id="A0A2P2QVT5"/>
<accession>A0A2P2QVT5</accession>
<organism evidence="1">
    <name type="scientific">Rhizophora mucronata</name>
    <name type="common">Asiatic mangrove</name>
    <dbReference type="NCBI Taxonomy" id="61149"/>
    <lineage>
        <taxon>Eukaryota</taxon>
        <taxon>Viridiplantae</taxon>
        <taxon>Streptophyta</taxon>
        <taxon>Embryophyta</taxon>
        <taxon>Tracheophyta</taxon>
        <taxon>Spermatophyta</taxon>
        <taxon>Magnoliopsida</taxon>
        <taxon>eudicotyledons</taxon>
        <taxon>Gunneridae</taxon>
        <taxon>Pentapetalae</taxon>
        <taxon>rosids</taxon>
        <taxon>fabids</taxon>
        <taxon>Malpighiales</taxon>
        <taxon>Rhizophoraceae</taxon>
        <taxon>Rhizophora</taxon>
    </lineage>
</organism>
<protein>
    <submittedName>
        <fullName evidence="1">Uncharacterized protein</fullName>
    </submittedName>
</protein>
<sequence length="21" mass="2398">MGQIFFKHASKITFSHALCCK</sequence>
<name>A0A2P2QVT5_RHIMU</name>
<dbReference type="EMBL" id="GGEC01090573">
    <property type="protein sequence ID" value="MBX71057.1"/>
    <property type="molecule type" value="Transcribed_RNA"/>
</dbReference>
<evidence type="ECO:0000313" key="1">
    <source>
        <dbReference type="EMBL" id="MBX71057.1"/>
    </source>
</evidence>
<proteinExistence type="predicted"/>